<keyword evidence="2" id="KW-1185">Reference proteome</keyword>
<dbReference type="Proteomes" id="UP000235371">
    <property type="component" value="Unassembled WGS sequence"/>
</dbReference>
<gene>
    <name evidence="1" type="ORF">K444DRAFT_482375</name>
</gene>
<dbReference type="RefSeq" id="XP_024730821.1">
    <property type="nucleotide sequence ID" value="XM_024873022.1"/>
</dbReference>
<dbReference type="AlphaFoldDB" id="A0A2J6ST30"/>
<protein>
    <submittedName>
        <fullName evidence="1">Uncharacterized protein</fullName>
    </submittedName>
</protein>
<dbReference type="GeneID" id="36581102"/>
<name>A0A2J6ST30_9HELO</name>
<evidence type="ECO:0000313" key="1">
    <source>
        <dbReference type="EMBL" id="PMD53917.1"/>
    </source>
</evidence>
<feature type="non-terminal residue" evidence="1">
    <location>
        <position position="64"/>
    </location>
</feature>
<dbReference type="EMBL" id="KZ613866">
    <property type="protein sequence ID" value="PMD53917.1"/>
    <property type="molecule type" value="Genomic_DNA"/>
</dbReference>
<sequence>KKGYIGLAPEYAVPGDMMCMIFGAMVPFVLRKAPEKWFELAGETYVHGIMDGEAMEMGLDKEDF</sequence>
<evidence type="ECO:0000313" key="2">
    <source>
        <dbReference type="Proteomes" id="UP000235371"/>
    </source>
</evidence>
<feature type="non-terminal residue" evidence="1">
    <location>
        <position position="1"/>
    </location>
</feature>
<organism evidence="1 2">
    <name type="scientific">Hyaloscypha bicolor E</name>
    <dbReference type="NCBI Taxonomy" id="1095630"/>
    <lineage>
        <taxon>Eukaryota</taxon>
        <taxon>Fungi</taxon>
        <taxon>Dikarya</taxon>
        <taxon>Ascomycota</taxon>
        <taxon>Pezizomycotina</taxon>
        <taxon>Leotiomycetes</taxon>
        <taxon>Helotiales</taxon>
        <taxon>Hyaloscyphaceae</taxon>
        <taxon>Hyaloscypha</taxon>
        <taxon>Hyaloscypha bicolor</taxon>
    </lineage>
</organism>
<dbReference type="Pfam" id="PF26639">
    <property type="entry name" value="Het-6_barrel"/>
    <property type="match status" value="1"/>
</dbReference>
<reference evidence="1 2" key="1">
    <citation type="submission" date="2016-04" db="EMBL/GenBank/DDBJ databases">
        <title>A degradative enzymes factory behind the ericoid mycorrhizal symbiosis.</title>
        <authorList>
            <consortium name="DOE Joint Genome Institute"/>
            <person name="Martino E."/>
            <person name="Morin E."/>
            <person name="Grelet G."/>
            <person name="Kuo A."/>
            <person name="Kohler A."/>
            <person name="Daghino S."/>
            <person name="Barry K."/>
            <person name="Choi C."/>
            <person name="Cichocki N."/>
            <person name="Clum A."/>
            <person name="Copeland A."/>
            <person name="Hainaut M."/>
            <person name="Haridas S."/>
            <person name="Labutti K."/>
            <person name="Lindquist E."/>
            <person name="Lipzen A."/>
            <person name="Khouja H.-R."/>
            <person name="Murat C."/>
            <person name="Ohm R."/>
            <person name="Olson A."/>
            <person name="Spatafora J."/>
            <person name="Veneault-Fourrey C."/>
            <person name="Henrissat B."/>
            <person name="Grigoriev I."/>
            <person name="Martin F."/>
            <person name="Perotto S."/>
        </authorList>
    </citation>
    <scope>NUCLEOTIDE SEQUENCE [LARGE SCALE GENOMIC DNA]</scope>
    <source>
        <strain evidence="1 2">E</strain>
    </source>
</reference>
<accession>A0A2J6ST30</accession>
<dbReference type="OrthoDB" id="2157530at2759"/>
<dbReference type="InParanoid" id="A0A2J6ST30"/>
<proteinExistence type="predicted"/>